<reference evidence="1 2" key="1">
    <citation type="submission" date="2020-01" db="EMBL/GenBank/DDBJ databases">
        <title>Paenibacillus sp. nov., isolated from tomato rhizosphere.</title>
        <authorList>
            <person name="Weon H.-Y."/>
            <person name="Lee S.A."/>
        </authorList>
    </citation>
    <scope>NUCLEOTIDE SEQUENCE [LARGE SCALE GENOMIC DNA]</scope>
    <source>
        <strain evidence="1 2">12200R-189</strain>
    </source>
</reference>
<sequence>MPNLNRLWADCVRDAELHGTAIAITNTTKLRSLREPSYMAEFERDGERYHLYRFAGDPERELRELNAAYALVAPMRAFGVPDAGSAAFVLSTLVDFMDRHFEAIRTSVDCLHGVDRAMRYIRDVRLAQWTPTS</sequence>
<evidence type="ECO:0000313" key="2">
    <source>
        <dbReference type="Proteomes" id="UP000476064"/>
    </source>
</evidence>
<keyword evidence="2" id="KW-1185">Reference proteome</keyword>
<organism evidence="1 2">
    <name type="scientific">Paenibacillus lycopersici</name>
    <dbReference type="NCBI Taxonomy" id="2704462"/>
    <lineage>
        <taxon>Bacteria</taxon>
        <taxon>Bacillati</taxon>
        <taxon>Bacillota</taxon>
        <taxon>Bacilli</taxon>
        <taxon>Bacillales</taxon>
        <taxon>Paenibacillaceae</taxon>
        <taxon>Paenibacillus</taxon>
    </lineage>
</organism>
<dbReference type="EMBL" id="CP048209">
    <property type="protein sequence ID" value="QHT62182.1"/>
    <property type="molecule type" value="Genomic_DNA"/>
</dbReference>
<evidence type="ECO:0000313" key="1">
    <source>
        <dbReference type="EMBL" id="QHT62182.1"/>
    </source>
</evidence>
<gene>
    <name evidence="1" type="ORF">GXP70_20825</name>
</gene>
<proteinExistence type="predicted"/>
<dbReference type="KEGG" id="plyc:GXP70_20825"/>
<dbReference type="Proteomes" id="UP000476064">
    <property type="component" value="Chromosome"/>
</dbReference>
<dbReference type="AlphaFoldDB" id="A0A6C0G1D2"/>
<protein>
    <submittedName>
        <fullName evidence="1">Uncharacterized protein</fullName>
    </submittedName>
</protein>
<dbReference type="RefSeq" id="WP_162358616.1">
    <property type="nucleotide sequence ID" value="NZ_CP048209.1"/>
</dbReference>
<name>A0A6C0G1D2_9BACL</name>
<accession>A0A6C0G1D2</accession>